<dbReference type="PANTHER" id="PTHR30204:SF97">
    <property type="entry name" value="MERR FAMILY REGULATORY PROTEIN"/>
    <property type="match status" value="1"/>
</dbReference>
<dbReference type="Gene3D" id="1.10.1660.10">
    <property type="match status" value="1"/>
</dbReference>
<protein>
    <submittedName>
        <fullName evidence="3">MerR family transcriptional regulator</fullName>
    </submittedName>
</protein>
<dbReference type="InterPro" id="IPR036244">
    <property type="entry name" value="TipA-like_antibiotic-bd"/>
</dbReference>
<evidence type="ECO:0000313" key="4">
    <source>
        <dbReference type="Proteomes" id="UP000676967"/>
    </source>
</evidence>
<dbReference type="SMART" id="SM00422">
    <property type="entry name" value="HTH_MERR"/>
    <property type="match status" value="1"/>
</dbReference>
<keyword evidence="4" id="KW-1185">Reference proteome</keyword>
<dbReference type="CDD" id="cd01106">
    <property type="entry name" value="HTH_TipAL-Mta"/>
    <property type="match status" value="1"/>
</dbReference>
<name>A0ABN6CSZ6_9ACTN</name>
<dbReference type="Proteomes" id="UP000676967">
    <property type="component" value="Chromosome"/>
</dbReference>
<dbReference type="PANTHER" id="PTHR30204">
    <property type="entry name" value="REDOX-CYCLING DRUG-SENSING TRANSCRIPTIONAL ACTIVATOR SOXR"/>
    <property type="match status" value="1"/>
</dbReference>
<reference evidence="3 4" key="1">
    <citation type="submission" date="2020-08" db="EMBL/GenBank/DDBJ databases">
        <title>Whole genome shotgun sequence of Actinoplanes ianthinogenes NBRC 13996.</title>
        <authorList>
            <person name="Komaki H."/>
            <person name="Tamura T."/>
        </authorList>
    </citation>
    <scope>NUCLEOTIDE SEQUENCE [LARGE SCALE GENOMIC DNA]</scope>
    <source>
        <strain evidence="3 4">NBRC 13996</strain>
    </source>
</reference>
<dbReference type="SUPFAM" id="SSF89082">
    <property type="entry name" value="Antibiotic binding domain of TipA-like multidrug resistance regulators"/>
    <property type="match status" value="1"/>
</dbReference>
<feature type="domain" description="HTH merR-type" evidence="2">
    <location>
        <begin position="6"/>
        <end position="75"/>
    </location>
</feature>
<dbReference type="InterPro" id="IPR012925">
    <property type="entry name" value="TipAS_dom"/>
</dbReference>
<dbReference type="Pfam" id="PF13411">
    <property type="entry name" value="MerR_1"/>
    <property type="match status" value="1"/>
</dbReference>
<dbReference type="InterPro" id="IPR009061">
    <property type="entry name" value="DNA-bd_dom_put_sf"/>
</dbReference>
<dbReference type="RefSeq" id="WP_189335457.1">
    <property type="nucleotide sequence ID" value="NZ_AP023356.1"/>
</dbReference>
<gene>
    <name evidence="3" type="ORF">Aiant_90430</name>
</gene>
<dbReference type="InterPro" id="IPR047057">
    <property type="entry name" value="MerR_fam"/>
</dbReference>
<proteinExistence type="predicted"/>
<keyword evidence="1" id="KW-0238">DNA-binding</keyword>
<dbReference type="InterPro" id="IPR000551">
    <property type="entry name" value="MerR-type_HTH_dom"/>
</dbReference>
<evidence type="ECO:0000256" key="1">
    <source>
        <dbReference type="ARBA" id="ARBA00023125"/>
    </source>
</evidence>
<organism evidence="3 4">
    <name type="scientific">Actinoplanes ianthinogenes</name>
    <dbReference type="NCBI Taxonomy" id="122358"/>
    <lineage>
        <taxon>Bacteria</taxon>
        <taxon>Bacillati</taxon>
        <taxon>Actinomycetota</taxon>
        <taxon>Actinomycetes</taxon>
        <taxon>Micromonosporales</taxon>
        <taxon>Micromonosporaceae</taxon>
        <taxon>Actinoplanes</taxon>
    </lineage>
</organism>
<dbReference type="PROSITE" id="PS50937">
    <property type="entry name" value="HTH_MERR_2"/>
    <property type="match status" value="1"/>
</dbReference>
<dbReference type="SUPFAM" id="SSF46955">
    <property type="entry name" value="Putative DNA-binding domain"/>
    <property type="match status" value="1"/>
</dbReference>
<dbReference type="Pfam" id="PF07739">
    <property type="entry name" value="TipAS"/>
    <property type="match status" value="1"/>
</dbReference>
<dbReference type="Gene3D" id="1.10.490.50">
    <property type="entry name" value="Antibiotic binding domain of TipA-like multidrug resistance regulators"/>
    <property type="match status" value="1"/>
</dbReference>
<dbReference type="EMBL" id="AP023356">
    <property type="protein sequence ID" value="BCJ48386.1"/>
    <property type="molecule type" value="Genomic_DNA"/>
</dbReference>
<evidence type="ECO:0000259" key="2">
    <source>
        <dbReference type="PROSITE" id="PS50937"/>
    </source>
</evidence>
<evidence type="ECO:0000313" key="3">
    <source>
        <dbReference type="EMBL" id="BCJ48386.1"/>
    </source>
</evidence>
<sequence>MTSGVAYSINQVARMAGVTSRTLRHYDEIGLLTPARVAANGYRWYDRPQLFRLQRILLLRGLGLSLAAIAATIAGDGDEVTALRDHRAQLVAERERLDEIIDTVDRTIANLAGEQSEDFLRGLARARRRLGDGLRARYGDRAADQVAAHDWTREQQEQAAEQGRELLTRMARARAGGVTPTEPAAQALTAEHYRQVRAVWPADAAAYHALGDLIVGNPEQRAMVAAVDPDLPEWLAAAVQAYADRL</sequence>
<accession>A0ABN6CSZ6</accession>